<feature type="active site" evidence="5 6">
    <location>
        <position position="182"/>
    </location>
</feature>
<dbReference type="SUPFAM" id="SSF52738">
    <property type="entry name" value="Methylesterase CheB, C-terminal domain"/>
    <property type="match status" value="1"/>
</dbReference>
<keyword evidence="1 5" id="KW-0963">Cytoplasm</keyword>
<keyword evidence="10" id="KW-0489">Methyltransferase</keyword>
<comment type="function">
    <text evidence="5">Involved in chemotaxis. Part of a chemotaxis signal transduction system that modulates chemotaxis in response to various stimuli. Catalyzes the demethylation of specific methylglutamate residues introduced into the chemoreceptors (methyl-accepting chemotaxis proteins or MCP) by CheR. Also mediates the irreversible deamidation of specific glutamine residues to glutamic acid.</text>
</comment>
<dbReference type="NCBIfam" id="NF001965">
    <property type="entry name" value="PRK00742.1"/>
    <property type="match status" value="1"/>
</dbReference>
<keyword evidence="10" id="KW-0808">Transferase</keyword>
<dbReference type="PANTHER" id="PTHR42872:SF6">
    <property type="entry name" value="PROTEIN-GLUTAMATE METHYLESTERASE_PROTEIN-GLUTAMINE GLUTAMINASE"/>
    <property type="match status" value="1"/>
</dbReference>
<feature type="active site" evidence="5 6">
    <location>
        <position position="209"/>
    </location>
</feature>
<sequence length="364" mass="38607">MPHAGGIRLLVVDDSALMRKHMRQIFEAEGDFTLAFARNGREALEQAEAFAPDVVTLDVNMPELDGISCLERLSRGGSPARVVMVSSLTEAGAAVTLQALDLGAVDFIAKPDGTVSLSIDRIRMELVGKVRAAARARPRRARGLRERIGAQRRAVEHGATNVAGHRVATRAGVAGLVLIGVSTGGPRTLEEILPALPADYPWPVLVAQHMPSSFTGVFARRMDSLCALDVTEVDRPVPLEPGRVYIGRGDSDIVVEKRLGRLVANSVPADASLWHPSADRLVSSAMAAMPAALLTGVLLTGMGNDGAEAMAALRKSGGRTIAESEESAVVFGMPAELIKRGGADIVLPAEDVARQLLAWSRRGR</sequence>
<accession>A0ABS4ARD6</accession>
<comment type="subcellular location">
    <subcellularLocation>
        <location evidence="5">Cytoplasm</location>
    </subcellularLocation>
</comment>
<dbReference type="PROSITE" id="PS50110">
    <property type="entry name" value="RESPONSE_REGULATORY"/>
    <property type="match status" value="1"/>
</dbReference>
<name>A0ABS4ARD6_9PROT</name>
<evidence type="ECO:0000256" key="3">
    <source>
        <dbReference type="ARBA" id="ARBA00022801"/>
    </source>
</evidence>
<feature type="modified residue" description="4-aspartylphosphate" evidence="5 7">
    <location>
        <position position="58"/>
    </location>
</feature>
<comment type="caution">
    <text evidence="10">The sequence shown here is derived from an EMBL/GenBank/DDBJ whole genome shotgun (WGS) entry which is preliminary data.</text>
</comment>
<dbReference type="GO" id="GO:0032259">
    <property type="term" value="P:methylation"/>
    <property type="evidence" value="ECO:0007669"/>
    <property type="project" value="UniProtKB-KW"/>
</dbReference>
<keyword evidence="11" id="KW-1185">Reference proteome</keyword>
<dbReference type="InterPro" id="IPR011006">
    <property type="entry name" value="CheY-like_superfamily"/>
</dbReference>
<dbReference type="PIRSF" id="PIRSF000876">
    <property type="entry name" value="RR_chemtxs_CheB"/>
    <property type="match status" value="1"/>
</dbReference>
<reference evidence="10 11" key="1">
    <citation type="submission" date="2021-03" db="EMBL/GenBank/DDBJ databases">
        <authorList>
            <person name="So Y."/>
        </authorList>
    </citation>
    <scope>NUCLEOTIDE SEQUENCE [LARGE SCALE GENOMIC DNA]</scope>
    <source>
        <strain evidence="10 11">PWR1</strain>
    </source>
</reference>
<gene>
    <name evidence="5 10" type="primary">cheB</name>
    <name evidence="10" type="ORF">J5Y09_08405</name>
</gene>
<evidence type="ECO:0000259" key="9">
    <source>
        <dbReference type="PROSITE" id="PS50122"/>
    </source>
</evidence>
<dbReference type="RefSeq" id="WP_209351298.1">
    <property type="nucleotide sequence ID" value="NZ_JAGIYZ010000006.1"/>
</dbReference>
<dbReference type="Gene3D" id="3.40.50.180">
    <property type="entry name" value="Methylesterase CheB, C-terminal domain"/>
    <property type="match status" value="1"/>
</dbReference>
<evidence type="ECO:0000256" key="6">
    <source>
        <dbReference type="PROSITE-ProRule" id="PRU00050"/>
    </source>
</evidence>
<dbReference type="Proteomes" id="UP000680815">
    <property type="component" value="Unassembled WGS sequence"/>
</dbReference>
<dbReference type="InterPro" id="IPR000673">
    <property type="entry name" value="Sig_transdc_resp-reg_Me-estase"/>
</dbReference>
<keyword evidence="2 5" id="KW-0145">Chemotaxis</keyword>
<evidence type="ECO:0000259" key="8">
    <source>
        <dbReference type="PROSITE" id="PS50110"/>
    </source>
</evidence>
<evidence type="ECO:0000313" key="10">
    <source>
        <dbReference type="EMBL" id="MBP0463929.1"/>
    </source>
</evidence>
<dbReference type="GO" id="GO:0008984">
    <property type="term" value="F:protein-glutamate methylesterase activity"/>
    <property type="evidence" value="ECO:0007669"/>
    <property type="project" value="UniProtKB-EC"/>
</dbReference>
<comment type="similarity">
    <text evidence="5">Belongs to the CheB family.</text>
</comment>
<dbReference type="Pfam" id="PF01339">
    <property type="entry name" value="CheB_methylest"/>
    <property type="match status" value="1"/>
</dbReference>
<dbReference type="PROSITE" id="PS50122">
    <property type="entry name" value="CHEB"/>
    <property type="match status" value="1"/>
</dbReference>
<evidence type="ECO:0000256" key="7">
    <source>
        <dbReference type="PROSITE-ProRule" id="PRU00169"/>
    </source>
</evidence>
<proteinExistence type="inferred from homology"/>
<comment type="catalytic activity">
    <reaction evidence="5">
        <text>L-glutaminyl-[protein] + H2O = L-glutamyl-[protein] + NH4(+)</text>
        <dbReference type="Rhea" id="RHEA:16441"/>
        <dbReference type="Rhea" id="RHEA-COMP:10207"/>
        <dbReference type="Rhea" id="RHEA-COMP:10208"/>
        <dbReference type="ChEBI" id="CHEBI:15377"/>
        <dbReference type="ChEBI" id="CHEBI:28938"/>
        <dbReference type="ChEBI" id="CHEBI:29973"/>
        <dbReference type="ChEBI" id="CHEBI:30011"/>
        <dbReference type="EC" id="3.5.1.44"/>
    </reaction>
</comment>
<dbReference type="EC" id="3.1.1.61" evidence="5"/>
<comment type="domain">
    <text evidence="5">Contains a C-terminal catalytic domain, and an N-terminal region which modulates catalytic activity.</text>
</comment>
<comment type="PTM">
    <text evidence="5">Phosphorylated by CheA. Phosphorylation of the N-terminal regulatory domain activates the methylesterase activity.</text>
</comment>
<evidence type="ECO:0000313" key="11">
    <source>
        <dbReference type="Proteomes" id="UP000680815"/>
    </source>
</evidence>
<keyword evidence="3 5" id="KW-0378">Hydrolase</keyword>
<dbReference type="EMBL" id="JAGIYZ010000006">
    <property type="protein sequence ID" value="MBP0463929.1"/>
    <property type="molecule type" value="Genomic_DNA"/>
</dbReference>
<evidence type="ECO:0000256" key="4">
    <source>
        <dbReference type="ARBA" id="ARBA00048267"/>
    </source>
</evidence>
<dbReference type="InterPro" id="IPR008248">
    <property type="entry name" value="CheB-like"/>
</dbReference>
<feature type="domain" description="Response regulatory" evidence="8">
    <location>
        <begin position="8"/>
        <end position="125"/>
    </location>
</feature>
<dbReference type="GO" id="GO:0008168">
    <property type="term" value="F:methyltransferase activity"/>
    <property type="evidence" value="ECO:0007669"/>
    <property type="project" value="UniProtKB-KW"/>
</dbReference>
<dbReference type="SMART" id="SM00448">
    <property type="entry name" value="REC"/>
    <property type="match status" value="1"/>
</dbReference>
<dbReference type="SUPFAM" id="SSF52172">
    <property type="entry name" value="CheY-like"/>
    <property type="match status" value="1"/>
</dbReference>
<dbReference type="Gene3D" id="3.40.50.2300">
    <property type="match status" value="1"/>
</dbReference>
<dbReference type="CDD" id="cd17541">
    <property type="entry name" value="REC_CheB-like"/>
    <property type="match status" value="1"/>
</dbReference>
<feature type="active site" evidence="5 6">
    <location>
        <position position="305"/>
    </location>
</feature>
<dbReference type="HAMAP" id="MF_00099">
    <property type="entry name" value="CheB_chemtxs"/>
    <property type="match status" value="1"/>
</dbReference>
<dbReference type="CDD" id="cd16432">
    <property type="entry name" value="CheB_Rec"/>
    <property type="match status" value="1"/>
</dbReference>
<dbReference type="InterPro" id="IPR001789">
    <property type="entry name" value="Sig_transdc_resp-reg_receiver"/>
</dbReference>
<dbReference type="PANTHER" id="PTHR42872">
    <property type="entry name" value="PROTEIN-GLUTAMATE METHYLESTERASE/PROTEIN-GLUTAMINE GLUTAMINASE"/>
    <property type="match status" value="1"/>
</dbReference>
<protein>
    <recommendedName>
        <fullName evidence="5">Protein-glutamate methylesterase/protein-glutamine glutaminase</fullName>
        <ecNumber evidence="5">3.1.1.61</ecNumber>
        <ecNumber evidence="5">3.5.1.44</ecNumber>
    </recommendedName>
</protein>
<organism evidence="10 11">
    <name type="scientific">Roseomonas nitratireducens</name>
    <dbReference type="NCBI Taxonomy" id="2820810"/>
    <lineage>
        <taxon>Bacteria</taxon>
        <taxon>Pseudomonadati</taxon>
        <taxon>Pseudomonadota</taxon>
        <taxon>Alphaproteobacteria</taxon>
        <taxon>Acetobacterales</taxon>
        <taxon>Roseomonadaceae</taxon>
        <taxon>Roseomonas</taxon>
    </lineage>
</organism>
<dbReference type="InterPro" id="IPR035909">
    <property type="entry name" value="CheB_C"/>
</dbReference>
<evidence type="ECO:0000256" key="2">
    <source>
        <dbReference type="ARBA" id="ARBA00022500"/>
    </source>
</evidence>
<comment type="catalytic activity">
    <reaction evidence="4 5">
        <text>[protein]-L-glutamate 5-O-methyl ester + H2O = L-glutamyl-[protein] + methanol + H(+)</text>
        <dbReference type="Rhea" id="RHEA:23236"/>
        <dbReference type="Rhea" id="RHEA-COMP:10208"/>
        <dbReference type="Rhea" id="RHEA-COMP:10311"/>
        <dbReference type="ChEBI" id="CHEBI:15377"/>
        <dbReference type="ChEBI" id="CHEBI:15378"/>
        <dbReference type="ChEBI" id="CHEBI:17790"/>
        <dbReference type="ChEBI" id="CHEBI:29973"/>
        <dbReference type="ChEBI" id="CHEBI:82795"/>
        <dbReference type="EC" id="3.1.1.61"/>
    </reaction>
</comment>
<keyword evidence="5 7" id="KW-0597">Phosphoprotein</keyword>
<evidence type="ECO:0000256" key="5">
    <source>
        <dbReference type="HAMAP-Rule" id="MF_00099"/>
    </source>
</evidence>
<dbReference type="EC" id="3.5.1.44" evidence="5"/>
<feature type="domain" description="CheB-type methylesterase" evidence="9">
    <location>
        <begin position="176"/>
        <end position="363"/>
    </location>
</feature>
<evidence type="ECO:0000256" key="1">
    <source>
        <dbReference type="ARBA" id="ARBA00022490"/>
    </source>
</evidence>
<dbReference type="Pfam" id="PF00072">
    <property type="entry name" value="Response_reg"/>
    <property type="match status" value="1"/>
</dbReference>